<feature type="binding site" evidence="11">
    <location>
        <begin position="517"/>
        <end position="520"/>
    </location>
    <ligand>
        <name>GTP</name>
        <dbReference type="ChEBI" id="CHEBI:37565"/>
    </ligand>
</feature>
<dbReference type="InterPro" id="IPR018091">
    <property type="entry name" value="PEP_carboxykin_GTP_CS"/>
</dbReference>
<dbReference type="NCBIfam" id="NF003253">
    <property type="entry name" value="PRK04210.1"/>
    <property type="match status" value="1"/>
</dbReference>
<dbReference type="GO" id="GO:0005829">
    <property type="term" value="C:cytosol"/>
    <property type="evidence" value="ECO:0007669"/>
    <property type="project" value="TreeGrafter"/>
</dbReference>
<evidence type="ECO:0000256" key="9">
    <source>
        <dbReference type="ARBA" id="ARBA00023211"/>
    </source>
</evidence>
<accession>A0A7Z0D255</accession>
<dbReference type="Gene3D" id="3.90.228.20">
    <property type="match status" value="1"/>
</dbReference>
<evidence type="ECO:0000256" key="6">
    <source>
        <dbReference type="ARBA" id="ARBA00022741"/>
    </source>
</evidence>
<feature type="binding site" evidence="11">
    <location>
        <begin position="390"/>
        <end position="392"/>
    </location>
    <ligand>
        <name>substrate</name>
    </ligand>
</feature>
<organism evidence="14 15">
    <name type="scientific">Spelaeicoccus albus</name>
    <dbReference type="NCBI Taxonomy" id="1280376"/>
    <lineage>
        <taxon>Bacteria</taxon>
        <taxon>Bacillati</taxon>
        <taxon>Actinomycetota</taxon>
        <taxon>Actinomycetes</taxon>
        <taxon>Micrococcales</taxon>
        <taxon>Brevibacteriaceae</taxon>
        <taxon>Spelaeicoccus</taxon>
    </lineage>
</organism>
<dbReference type="GO" id="GO:0006107">
    <property type="term" value="P:oxaloacetate metabolic process"/>
    <property type="evidence" value="ECO:0007669"/>
    <property type="project" value="TreeGrafter"/>
</dbReference>
<dbReference type="Proteomes" id="UP000539111">
    <property type="component" value="Unassembled WGS sequence"/>
</dbReference>
<feature type="binding site" evidence="11">
    <location>
        <begin position="275"/>
        <end position="280"/>
    </location>
    <ligand>
        <name>GTP</name>
        <dbReference type="ChEBI" id="CHEBI:37565"/>
    </ligand>
</feature>
<proteinExistence type="inferred from homology"/>
<dbReference type="GO" id="GO:0005525">
    <property type="term" value="F:GTP binding"/>
    <property type="evidence" value="ECO:0007669"/>
    <property type="project" value="UniProtKB-UniRule"/>
</dbReference>
<feature type="binding site" evidence="11">
    <location>
        <position position="83"/>
    </location>
    <ligand>
        <name>substrate</name>
    </ligand>
</feature>
<comment type="pathway">
    <text evidence="1 11">Carbohydrate biosynthesis; gluconeogenesis.</text>
</comment>
<evidence type="ECO:0000256" key="4">
    <source>
        <dbReference type="ARBA" id="ARBA00022432"/>
    </source>
</evidence>
<feature type="binding site" evidence="11">
    <location>
        <begin position="223"/>
        <end position="225"/>
    </location>
    <ligand>
        <name>substrate</name>
    </ligand>
</feature>
<evidence type="ECO:0000256" key="2">
    <source>
        <dbReference type="ARBA" id="ARBA00005796"/>
    </source>
</evidence>
<dbReference type="CDD" id="cd00819">
    <property type="entry name" value="PEPCK_GTP"/>
    <property type="match status" value="1"/>
</dbReference>
<evidence type="ECO:0000256" key="11">
    <source>
        <dbReference type="HAMAP-Rule" id="MF_00452"/>
    </source>
</evidence>
<dbReference type="Pfam" id="PF17297">
    <property type="entry name" value="PEPCK_N"/>
    <property type="match status" value="1"/>
</dbReference>
<dbReference type="GO" id="GO:0006094">
    <property type="term" value="P:gluconeogenesis"/>
    <property type="evidence" value="ECO:0007669"/>
    <property type="project" value="UniProtKB-UniRule"/>
</dbReference>
<evidence type="ECO:0000313" key="14">
    <source>
        <dbReference type="EMBL" id="NYI67470.1"/>
    </source>
</evidence>
<evidence type="ECO:0000259" key="13">
    <source>
        <dbReference type="Pfam" id="PF17297"/>
    </source>
</evidence>
<feature type="binding site" evidence="11">
    <location>
        <position position="423"/>
    </location>
    <ligand>
        <name>GTP</name>
        <dbReference type="ChEBI" id="CHEBI:37565"/>
    </ligand>
</feature>
<dbReference type="HAMAP" id="MF_00452">
    <property type="entry name" value="PEPCK_GTP"/>
    <property type="match status" value="1"/>
</dbReference>
<dbReference type="RefSeq" id="WP_179427455.1">
    <property type="nucleotide sequence ID" value="NZ_JACBZP010000001.1"/>
</dbReference>
<comment type="caution">
    <text evidence="14">The sequence shown here is derived from an EMBL/GenBank/DDBJ whole genome shotgun (WGS) entry which is preliminary data.</text>
</comment>
<dbReference type="UniPathway" id="UPA00138"/>
<dbReference type="FunFam" id="3.40.449.10:FF:000005">
    <property type="entry name" value="Phosphoenolpyruvate carboxykinase [GTP]"/>
    <property type="match status" value="1"/>
</dbReference>
<feature type="binding site" evidence="11">
    <location>
        <position position="252"/>
    </location>
    <ligand>
        <name>Mn(2+)</name>
        <dbReference type="ChEBI" id="CHEBI:29035"/>
    </ligand>
</feature>
<dbReference type="SUPFAM" id="SSF53795">
    <property type="entry name" value="PEP carboxykinase-like"/>
    <property type="match status" value="1"/>
</dbReference>
<feature type="binding site" evidence="11">
    <location>
        <position position="274"/>
    </location>
    <ligand>
        <name>substrate</name>
    </ligand>
</feature>
<dbReference type="GO" id="GO:0071333">
    <property type="term" value="P:cellular response to glucose stimulus"/>
    <property type="evidence" value="ECO:0007669"/>
    <property type="project" value="TreeGrafter"/>
</dbReference>
<feature type="domain" description="Phosphoenolpyruvate carboxykinase C-terminal P-loop" evidence="12">
    <location>
        <begin position="248"/>
        <end position="604"/>
    </location>
</feature>
<dbReference type="GO" id="GO:0046327">
    <property type="term" value="P:glycerol biosynthetic process from pyruvate"/>
    <property type="evidence" value="ECO:0007669"/>
    <property type="project" value="TreeGrafter"/>
</dbReference>
<dbReference type="GO" id="GO:0030145">
    <property type="term" value="F:manganese ion binding"/>
    <property type="evidence" value="ECO:0007669"/>
    <property type="project" value="UniProtKB-UniRule"/>
</dbReference>
<feature type="binding site" evidence="11">
    <location>
        <position position="392"/>
    </location>
    <ligand>
        <name>GTP</name>
        <dbReference type="ChEBI" id="CHEBI:37565"/>
    </ligand>
</feature>
<keyword evidence="8 11" id="KW-0342">GTP-binding</keyword>
<keyword evidence="14" id="KW-0418">Kinase</keyword>
<keyword evidence="10 11" id="KW-0456">Lyase</keyword>
<dbReference type="InterPro" id="IPR035077">
    <property type="entry name" value="PEP_carboxykinase_GTP_C"/>
</dbReference>
<feature type="active site" evidence="11">
    <location>
        <position position="276"/>
    </location>
</feature>
<dbReference type="PROSITE" id="PS00505">
    <property type="entry name" value="PEPCK_GTP"/>
    <property type="match status" value="1"/>
</dbReference>
<sequence>MTLLENRPSTDALADAPTSHPGLLSWVRDVARLTSPDRVQWVSGSTAEKKALEDELVEAGTLVRLTKQKDSFYCASDPEDVARVEGRTFICSRNERDAGPTNNWAAPDEMKATMTELYRDCMRGRTMFVIPFVMGHLDADQPMYGVEITDSPYVVLSMLIMARVNSDVLAKMSRTNADFVKCLHSVGAPLEPGEQDVVWPCNPTKYISHFPEDRTVWSFGSGYGGNALLGKKCYALRIASAIAHDEGWLAEHMLILKLTNPEGESKFIAAAFPSACGKTNLAMIEPTIPGWKAEMLGDDIAWMRFGDDGQLYAVNPEFGMFGVAPGTGWSTNPNAMRAIEAGGNIFTNVALTDDGDVWWEGMTDETPEHLTDWRGNDWTPDSGRPAAHPNSRFCTPIENVPVVAPEWDNPNGVPISAIMFGGRRKTTMPLVTETLDWAHGVFMGATLSSETTAAATGQVGVVRRDPMAMLPFIGYDAGDYFAHWLALGERDGAVLPKIYYVNWFRRDENNKFIWPGFGENSRVLKWIVDRIDGKADAVETAIGRIPAPGSLDVAGLDFSDDELAKCLAVDPAEWDAELDDIADWFARIGDTLPSELADQRDALRGRLGLE</sequence>
<dbReference type="GO" id="GO:0004613">
    <property type="term" value="F:phosphoenolpyruvate carboxykinase (GTP) activity"/>
    <property type="evidence" value="ECO:0007669"/>
    <property type="project" value="UniProtKB-UniRule"/>
</dbReference>
<dbReference type="InterPro" id="IPR013035">
    <property type="entry name" value="PEP_carboxykinase_C"/>
</dbReference>
<dbReference type="InterPro" id="IPR008209">
    <property type="entry name" value="PEP_carboxykinase_GTP"/>
</dbReference>
<dbReference type="GO" id="GO:0016301">
    <property type="term" value="F:kinase activity"/>
    <property type="evidence" value="ECO:0007669"/>
    <property type="project" value="UniProtKB-KW"/>
</dbReference>
<dbReference type="AlphaFoldDB" id="A0A7Z0D255"/>
<comment type="subcellular location">
    <subcellularLocation>
        <location evidence="11">Cytoplasm</location>
    </subcellularLocation>
</comment>
<evidence type="ECO:0000259" key="12">
    <source>
        <dbReference type="Pfam" id="PF00821"/>
    </source>
</evidence>
<dbReference type="PIRSF" id="PIRSF001348">
    <property type="entry name" value="PEP_carboxykinase_GTP"/>
    <property type="match status" value="1"/>
</dbReference>
<feature type="domain" description="Phosphoenolpyruvate carboxykinase GTP-utilising N-terminal" evidence="13">
    <location>
        <begin position="26"/>
        <end position="243"/>
    </location>
</feature>
<keyword evidence="9 11" id="KW-0464">Manganese</keyword>
<evidence type="ECO:0000256" key="3">
    <source>
        <dbReference type="ARBA" id="ARBA00011245"/>
    </source>
</evidence>
<gene>
    <name evidence="11" type="primary">pckG</name>
    <name evidence="14" type="ORF">BJY26_001776</name>
</gene>
<dbReference type="SUPFAM" id="SSF68923">
    <property type="entry name" value="PEP carboxykinase N-terminal domain"/>
    <property type="match status" value="1"/>
</dbReference>
<keyword evidence="5 11" id="KW-0479">Metal-binding</keyword>
<evidence type="ECO:0000256" key="8">
    <source>
        <dbReference type="ARBA" id="ARBA00023134"/>
    </source>
</evidence>
<dbReference type="Pfam" id="PF00821">
    <property type="entry name" value="PEPCK_GTP"/>
    <property type="match status" value="1"/>
</dbReference>
<comment type="subunit">
    <text evidence="3 11">Monomer.</text>
</comment>
<keyword evidence="7 11" id="KW-0210">Decarboxylase</keyword>
<keyword evidence="6 11" id="KW-0547">Nucleotide-binding</keyword>
<dbReference type="GO" id="GO:0033993">
    <property type="term" value="P:response to lipid"/>
    <property type="evidence" value="ECO:0007669"/>
    <property type="project" value="TreeGrafter"/>
</dbReference>
<evidence type="ECO:0000256" key="1">
    <source>
        <dbReference type="ARBA" id="ARBA00004742"/>
    </source>
</evidence>
<dbReference type="Gene3D" id="2.170.8.10">
    <property type="entry name" value="Phosphoenolpyruvate Carboxykinase, domain 2"/>
    <property type="match status" value="1"/>
</dbReference>
<keyword evidence="14" id="KW-0670">Pyruvate</keyword>
<evidence type="ECO:0000256" key="5">
    <source>
        <dbReference type="ARBA" id="ARBA00022723"/>
    </source>
</evidence>
<name>A0A7Z0D255_9MICO</name>
<evidence type="ECO:0000256" key="7">
    <source>
        <dbReference type="ARBA" id="ARBA00022793"/>
    </source>
</evidence>
<keyword evidence="4 11" id="KW-0312">Gluconeogenesis</keyword>
<dbReference type="Gene3D" id="3.40.449.10">
    <property type="entry name" value="Phosphoenolpyruvate Carboxykinase, domain 1"/>
    <property type="match status" value="1"/>
</dbReference>
<feature type="binding site" evidence="11">
    <location>
        <position position="232"/>
    </location>
    <ligand>
        <name>Mn(2+)</name>
        <dbReference type="ChEBI" id="CHEBI:29035"/>
    </ligand>
</feature>
<dbReference type="GO" id="GO:0019543">
    <property type="term" value="P:propionate catabolic process"/>
    <property type="evidence" value="ECO:0007669"/>
    <property type="project" value="TreeGrafter"/>
</dbReference>
<dbReference type="InterPro" id="IPR035078">
    <property type="entry name" value="PEP_carboxykinase_GTP_N"/>
</dbReference>
<reference evidence="14 15" key="1">
    <citation type="submission" date="2020-07" db="EMBL/GenBank/DDBJ databases">
        <title>Sequencing the genomes of 1000 actinobacteria strains.</title>
        <authorList>
            <person name="Klenk H.-P."/>
        </authorList>
    </citation>
    <scope>NUCLEOTIDE SEQUENCE [LARGE SCALE GENOMIC DNA]</scope>
    <source>
        <strain evidence="14 15">DSM 26341</strain>
    </source>
</reference>
<evidence type="ECO:0000256" key="10">
    <source>
        <dbReference type="ARBA" id="ARBA00023239"/>
    </source>
</evidence>
<keyword evidence="11" id="KW-0963">Cytoplasm</keyword>
<feature type="binding site" evidence="11">
    <location>
        <position position="299"/>
    </location>
    <ligand>
        <name>Mn(2+)</name>
        <dbReference type="ChEBI" id="CHEBI:29035"/>
    </ligand>
</feature>
<protein>
    <recommendedName>
        <fullName evidence="11">Phosphoenolpyruvate carboxykinase [GTP]</fullName>
        <shortName evidence="11">PEP carboxykinase</shortName>
        <shortName evidence="11">PEPCK</shortName>
        <ecNumber evidence="11">4.1.1.32</ecNumber>
    </recommendedName>
    <alternativeName>
        <fullName evidence="11">GTP-dependent phosphoenolpyruvate carboxykinase</fullName>
        <shortName evidence="11">GTP-PEPCK</shortName>
    </alternativeName>
</protein>
<keyword evidence="14" id="KW-0808">Transferase</keyword>
<comment type="similarity">
    <text evidence="2 11">Belongs to the phosphoenolpyruvate carboxykinase [GTP] family.</text>
</comment>
<dbReference type="EC" id="4.1.1.32" evidence="11"/>
<dbReference type="PANTHER" id="PTHR11561:SF0">
    <property type="entry name" value="PHOSPHOENOLPYRUVATE CARBOXYKINASE [GTP]-RELATED"/>
    <property type="match status" value="1"/>
</dbReference>
<comment type="catalytic activity">
    <reaction evidence="11">
        <text>oxaloacetate + GTP = phosphoenolpyruvate + GDP + CO2</text>
        <dbReference type="Rhea" id="RHEA:10388"/>
        <dbReference type="ChEBI" id="CHEBI:16452"/>
        <dbReference type="ChEBI" id="CHEBI:16526"/>
        <dbReference type="ChEBI" id="CHEBI:37565"/>
        <dbReference type="ChEBI" id="CHEBI:58189"/>
        <dbReference type="ChEBI" id="CHEBI:58702"/>
        <dbReference type="EC" id="4.1.1.32"/>
    </reaction>
</comment>
<dbReference type="InterPro" id="IPR008210">
    <property type="entry name" value="PEP_carboxykinase_N"/>
</dbReference>
<dbReference type="PANTHER" id="PTHR11561">
    <property type="entry name" value="PHOSPHOENOLPYRUVATE CARBOXYKINASE"/>
    <property type="match status" value="1"/>
</dbReference>
<dbReference type="GO" id="GO:0042594">
    <property type="term" value="P:response to starvation"/>
    <property type="evidence" value="ECO:0007669"/>
    <property type="project" value="TreeGrafter"/>
</dbReference>
<comment type="function">
    <text evidence="11">Catalyzes the conversion of oxaloacetate (OAA) to phosphoenolpyruvate (PEP), the rate-limiting step in the metabolic pathway that produces glucose from lactate and other precursors derived from the citric acid cycle.</text>
</comment>
<dbReference type="EMBL" id="JACBZP010000001">
    <property type="protein sequence ID" value="NYI67470.1"/>
    <property type="molecule type" value="Genomic_DNA"/>
</dbReference>
<keyword evidence="15" id="KW-1185">Reference proteome</keyword>
<evidence type="ECO:0000313" key="15">
    <source>
        <dbReference type="Proteomes" id="UP000539111"/>
    </source>
</evidence>
<comment type="cofactor">
    <cofactor evidence="11">
        <name>Mn(2+)</name>
        <dbReference type="ChEBI" id="CHEBI:29035"/>
    </cofactor>
    <text evidence="11">Binds 1 Mn(2+) ion per subunit.</text>
</comment>